<protein>
    <recommendedName>
        <fullName evidence="2">VWFA domain-containing protein</fullName>
    </recommendedName>
</protein>
<dbReference type="PROSITE" id="PS50234">
    <property type="entry name" value="VWFA"/>
    <property type="match status" value="1"/>
</dbReference>
<dbReference type="SMART" id="SM00327">
    <property type="entry name" value="VWA"/>
    <property type="match status" value="1"/>
</dbReference>
<dbReference type="PANTHER" id="PTHR10166:SF37">
    <property type="entry name" value="STOLID, ISOFORM H"/>
    <property type="match status" value="1"/>
</dbReference>
<sequence>MKPITTMNNKKTAIAGLALLSFARSSVGSTKQLEELFTKLESDVLDFRDKVEALYANRCDADSLDACKAASYDMCSSEYPFQTCRADEQLTIPACAEGSAGKCGGLFDYTTSTVRIPKDLADGMNGNPTDKTVVETVCYSRPLTDWMVGKYETDKTYWERLGVKEPQMYFGSHDGAFRIFPGRHSPECGTYDPRLRPWYIAGSSGPKNVVLVVDTSGSMGGGTGRKIKLLREAATLIVKTLTVADRISIVEFNTDAHSFPQNGMYVATEENKQKLIDGIGKLEANGQTNFYEAFDKAFDSLDQTARNEQVNRCNSAILFLTDGLMTPHLGGTEDNVKIMIRTRKAQYESLMGGNRPLFMFSFSINDQPGQDVNKLPKEIACETMNGIWSEIIDIDNIVSDMGSYYKLFALGLGESSNKNFVAWVEPYAFATGGNWGTTVSAPAFDRSVEPPLFLGVVGMDFTLATIDIALGREPGSSTKDVHPDTLKEIVDKSMAICPTLNLTQCTLQSYRKFGKSGEDAMCAGVMCSEGDFVDVEPKKCSGMSDYPSNLWANNLLQGKSYEDRVCCLEGERDPSNECPYHDFRTNSEAGNLSQGATVGIVIGAIAAGVCVLGCFVNHKRKNIEKKCSVGKSQTGVKEPECFDNEAAPVAMATPVIVPIPPPSNPAYSGASVPSYR</sequence>
<evidence type="ECO:0000313" key="3">
    <source>
        <dbReference type="EMBL" id="CAE2281949.1"/>
    </source>
</evidence>
<accession>A0A7S4NES1</accession>
<evidence type="ECO:0000256" key="1">
    <source>
        <dbReference type="SAM" id="Phobius"/>
    </source>
</evidence>
<dbReference type="Gene3D" id="3.30.450.20">
    <property type="entry name" value="PAS domain"/>
    <property type="match status" value="1"/>
</dbReference>
<gene>
    <name evidence="3" type="ORF">OAUR00152_LOCUS38116</name>
</gene>
<dbReference type="InterPro" id="IPR036465">
    <property type="entry name" value="vWFA_dom_sf"/>
</dbReference>
<dbReference type="Gene3D" id="3.40.50.410">
    <property type="entry name" value="von Willebrand factor, type A domain"/>
    <property type="match status" value="1"/>
</dbReference>
<proteinExistence type="predicted"/>
<feature type="transmembrane region" description="Helical" evidence="1">
    <location>
        <begin position="596"/>
        <end position="616"/>
    </location>
</feature>
<keyword evidence="1" id="KW-1133">Transmembrane helix</keyword>
<dbReference type="GO" id="GO:0005245">
    <property type="term" value="F:voltage-gated calcium channel activity"/>
    <property type="evidence" value="ECO:0007669"/>
    <property type="project" value="TreeGrafter"/>
</dbReference>
<name>A0A7S4NES1_9STRA</name>
<keyword evidence="1" id="KW-0812">Transmembrane</keyword>
<organism evidence="3">
    <name type="scientific">Odontella aurita</name>
    <dbReference type="NCBI Taxonomy" id="265563"/>
    <lineage>
        <taxon>Eukaryota</taxon>
        <taxon>Sar</taxon>
        <taxon>Stramenopiles</taxon>
        <taxon>Ochrophyta</taxon>
        <taxon>Bacillariophyta</taxon>
        <taxon>Mediophyceae</taxon>
        <taxon>Biddulphiophycidae</taxon>
        <taxon>Eupodiscales</taxon>
        <taxon>Odontellaceae</taxon>
        <taxon>Odontella</taxon>
    </lineage>
</organism>
<dbReference type="InterPro" id="IPR051173">
    <property type="entry name" value="Ca_channel_alpha-2/delta"/>
</dbReference>
<feature type="domain" description="VWFA" evidence="2">
    <location>
        <begin position="208"/>
        <end position="408"/>
    </location>
</feature>
<keyword evidence="1" id="KW-0472">Membrane</keyword>
<dbReference type="Pfam" id="PF13519">
    <property type="entry name" value="VWA_2"/>
    <property type="match status" value="1"/>
</dbReference>
<dbReference type="SUPFAM" id="SSF53300">
    <property type="entry name" value="vWA-like"/>
    <property type="match status" value="1"/>
</dbReference>
<dbReference type="PANTHER" id="PTHR10166">
    <property type="entry name" value="VOLTAGE-DEPENDENT CALCIUM CHANNEL SUBUNIT ALPHA-2/DELTA-RELATED"/>
    <property type="match status" value="1"/>
</dbReference>
<reference evidence="3" key="1">
    <citation type="submission" date="2021-01" db="EMBL/GenBank/DDBJ databases">
        <authorList>
            <person name="Corre E."/>
            <person name="Pelletier E."/>
            <person name="Niang G."/>
            <person name="Scheremetjew M."/>
            <person name="Finn R."/>
            <person name="Kale V."/>
            <person name="Holt S."/>
            <person name="Cochrane G."/>
            <person name="Meng A."/>
            <person name="Brown T."/>
            <person name="Cohen L."/>
        </authorList>
    </citation>
    <scope>NUCLEOTIDE SEQUENCE</scope>
    <source>
        <strain evidence="3">Isolate 1302-5</strain>
    </source>
</reference>
<dbReference type="InterPro" id="IPR002035">
    <property type="entry name" value="VWF_A"/>
</dbReference>
<dbReference type="AlphaFoldDB" id="A0A7S4NES1"/>
<dbReference type="GO" id="GO:0005891">
    <property type="term" value="C:voltage-gated calcium channel complex"/>
    <property type="evidence" value="ECO:0007669"/>
    <property type="project" value="TreeGrafter"/>
</dbReference>
<dbReference type="EMBL" id="HBKQ01055645">
    <property type="protein sequence ID" value="CAE2281949.1"/>
    <property type="molecule type" value="Transcribed_RNA"/>
</dbReference>
<evidence type="ECO:0000259" key="2">
    <source>
        <dbReference type="PROSITE" id="PS50234"/>
    </source>
</evidence>